<evidence type="ECO:0000256" key="2">
    <source>
        <dbReference type="SAM" id="SignalP"/>
    </source>
</evidence>
<proteinExistence type="predicted"/>
<sequence>MKKPWMLFLLFCSLLLSSSGCAQKEAQGSSQMDYEATKKMLVDILKTEDGKKAMMEVLSDEKMKQQLLMDSDVIKKTIEEQMLTEKGKKFWTELFKDPKFAAAYAKSMKKEHEKLMKDLMKDPDYQAAVMKIMQNPKMGEKLLELVNSQPVRKEMKKVMLETFESPIVKAQISEMLKKAAHEEIDEAVSKKGGGGGGEEQKAQESSTTQ</sequence>
<reference evidence="4 5" key="1">
    <citation type="submission" date="2017-07" db="EMBL/GenBank/DDBJ databases">
        <title>Fictibacillus sp. nov. GDSW-R2A3 Genome sequencing and assembly.</title>
        <authorList>
            <person name="Mayilraj S."/>
        </authorList>
    </citation>
    <scope>NUCLEOTIDE SEQUENCE [LARGE SCALE GENOMIC DNA]</scope>
    <source>
        <strain evidence="4 5">GDSW-R2A3</strain>
    </source>
</reference>
<name>A0A235F8M3_9BACL</name>
<dbReference type="RefSeq" id="WP_094253158.1">
    <property type="nucleotide sequence ID" value="NZ_JBHLXL010000007.1"/>
</dbReference>
<dbReference type="OrthoDB" id="2375836at2"/>
<gene>
    <name evidence="4" type="ORF">CGZ90_14005</name>
</gene>
<dbReference type="NCBIfam" id="NF040801">
    <property type="entry name" value="spore_GerD"/>
    <property type="match status" value="1"/>
</dbReference>
<feature type="region of interest" description="Disordered" evidence="1">
    <location>
        <begin position="183"/>
        <end position="209"/>
    </location>
</feature>
<keyword evidence="5" id="KW-1185">Reference proteome</keyword>
<accession>A0A235F8M3</accession>
<feature type="signal peptide" evidence="2">
    <location>
        <begin position="1"/>
        <end position="22"/>
    </location>
</feature>
<dbReference type="InterPro" id="IPR041262">
    <property type="entry name" value="GerD_central"/>
</dbReference>
<dbReference type="PROSITE" id="PS51257">
    <property type="entry name" value="PROKAR_LIPOPROTEIN"/>
    <property type="match status" value="1"/>
</dbReference>
<organism evidence="4 5">
    <name type="scientific">Fictibacillus aquaticus</name>
    <dbReference type="NCBI Taxonomy" id="2021314"/>
    <lineage>
        <taxon>Bacteria</taxon>
        <taxon>Bacillati</taxon>
        <taxon>Bacillota</taxon>
        <taxon>Bacilli</taxon>
        <taxon>Bacillales</taxon>
        <taxon>Fictibacillaceae</taxon>
        <taxon>Fictibacillus</taxon>
    </lineage>
</organism>
<feature type="chain" id="PRO_5038486599" evidence="2">
    <location>
        <begin position="23"/>
        <end position="209"/>
    </location>
</feature>
<evidence type="ECO:0000313" key="4">
    <source>
        <dbReference type="EMBL" id="OYD57035.1"/>
    </source>
</evidence>
<dbReference type="Pfam" id="PF17898">
    <property type="entry name" value="GerD"/>
    <property type="match status" value="1"/>
</dbReference>
<evidence type="ECO:0000256" key="1">
    <source>
        <dbReference type="SAM" id="MobiDB-lite"/>
    </source>
</evidence>
<keyword evidence="2" id="KW-0732">Signal</keyword>
<evidence type="ECO:0000259" key="3">
    <source>
        <dbReference type="Pfam" id="PF17898"/>
    </source>
</evidence>
<protein>
    <submittedName>
        <fullName evidence="4">Spore gernimation protein GerD</fullName>
    </submittedName>
</protein>
<comment type="caution">
    <text evidence="4">The sequence shown here is derived from an EMBL/GenBank/DDBJ whole genome shotgun (WGS) entry which is preliminary data.</text>
</comment>
<evidence type="ECO:0000313" key="5">
    <source>
        <dbReference type="Proteomes" id="UP000215059"/>
    </source>
</evidence>
<dbReference type="AlphaFoldDB" id="A0A235F8M3"/>
<feature type="domain" description="Spore germination GerD central core" evidence="3">
    <location>
        <begin position="67"/>
        <end position="180"/>
    </location>
</feature>
<dbReference type="Proteomes" id="UP000215059">
    <property type="component" value="Unassembled WGS sequence"/>
</dbReference>
<dbReference type="EMBL" id="NOII01000006">
    <property type="protein sequence ID" value="OYD57035.1"/>
    <property type="molecule type" value="Genomic_DNA"/>
</dbReference>